<feature type="compositionally biased region" description="Low complexity" evidence="1">
    <location>
        <begin position="204"/>
        <end position="223"/>
    </location>
</feature>
<feature type="compositionally biased region" description="Low complexity" evidence="1">
    <location>
        <begin position="250"/>
        <end position="273"/>
    </location>
</feature>
<evidence type="ECO:0000313" key="3">
    <source>
        <dbReference type="Proteomes" id="UP000010384"/>
    </source>
</evidence>
<keyword evidence="3" id="KW-1185">Reference proteome</keyword>
<proteinExistence type="predicted"/>
<organism evidence="2 3">
    <name type="scientific">Chroococcidiopsis thermalis (strain PCC 7203)</name>
    <dbReference type="NCBI Taxonomy" id="251229"/>
    <lineage>
        <taxon>Bacteria</taxon>
        <taxon>Bacillati</taxon>
        <taxon>Cyanobacteriota</taxon>
        <taxon>Cyanophyceae</taxon>
        <taxon>Chroococcidiopsidales</taxon>
        <taxon>Chroococcidiopsidaceae</taxon>
        <taxon>Chroococcidiopsis</taxon>
    </lineage>
</organism>
<dbReference type="STRING" id="251229.Chro_1797"/>
<name>K9TY62_CHRTP</name>
<accession>K9TY62</accession>
<dbReference type="RefSeq" id="WP_015153861.1">
    <property type="nucleotide sequence ID" value="NC_019695.1"/>
</dbReference>
<reference evidence="2 3" key="1">
    <citation type="submission" date="2012-06" db="EMBL/GenBank/DDBJ databases">
        <title>Finished chromosome of genome of Chroococcidiopsis thermalis PCC 7203.</title>
        <authorList>
            <consortium name="US DOE Joint Genome Institute"/>
            <person name="Gugger M."/>
            <person name="Coursin T."/>
            <person name="Rippka R."/>
            <person name="Tandeau De Marsac N."/>
            <person name="Huntemann M."/>
            <person name="Wei C.-L."/>
            <person name="Han J."/>
            <person name="Detter J.C."/>
            <person name="Han C."/>
            <person name="Tapia R."/>
            <person name="Davenport K."/>
            <person name="Daligault H."/>
            <person name="Erkkila T."/>
            <person name="Gu W."/>
            <person name="Munk A.C.C."/>
            <person name="Teshima H."/>
            <person name="Xu Y."/>
            <person name="Chain P."/>
            <person name="Chen A."/>
            <person name="Krypides N."/>
            <person name="Mavromatis K."/>
            <person name="Markowitz V."/>
            <person name="Szeto E."/>
            <person name="Ivanova N."/>
            <person name="Mikhailova N."/>
            <person name="Ovchinnikova G."/>
            <person name="Pagani I."/>
            <person name="Pati A."/>
            <person name="Goodwin L."/>
            <person name="Peters L."/>
            <person name="Pitluck S."/>
            <person name="Woyke T."/>
            <person name="Kerfeld C."/>
        </authorList>
    </citation>
    <scope>NUCLEOTIDE SEQUENCE [LARGE SCALE GENOMIC DNA]</scope>
    <source>
        <strain evidence="2 3">PCC 7203</strain>
    </source>
</reference>
<sequence>MGRYFFHQWLDLAAKATKIAVVSFSSLGLASSFWLVIEHQVPQIARTQTVNTDVTLDRRPDETYEALRSRAITAARTAATQNLATNRQATDITVTVVIRDRGQIAPILSLTANRTEGIDPDPRQGIKYFDQARSLLRFDERDVATNDADSAPRRSFPNPTPSSSRTPANSNSSNTRGSGQGTFSQPGRLIPSTSEQPTNTTPFSQPGTTNSTNTPSSQTQPGTGLVPQSLPDTTPNSITPNSSNTPTNQPTAFPDSSPDTSTSPSTTTPASSSNTGITPATPATPSGLTPSQPLTPSTSPFGTTTPTTQP</sequence>
<feature type="compositionally biased region" description="Low complexity" evidence="1">
    <location>
        <begin position="153"/>
        <end position="176"/>
    </location>
</feature>
<evidence type="ECO:0000256" key="1">
    <source>
        <dbReference type="SAM" id="MobiDB-lite"/>
    </source>
</evidence>
<feature type="compositionally biased region" description="Polar residues" evidence="1">
    <location>
        <begin position="181"/>
        <end position="203"/>
    </location>
</feature>
<dbReference type="eggNOG" id="ENOG50331EJ">
    <property type="taxonomic scope" value="Bacteria"/>
</dbReference>
<feature type="region of interest" description="Disordered" evidence="1">
    <location>
        <begin position="144"/>
        <end position="310"/>
    </location>
</feature>
<dbReference type="AlphaFoldDB" id="K9TY62"/>
<dbReference type="KEGG" id="cthe:Chro_1797"/>
<feature type="compositionally biased region" description="Polar residues" evidence="1">
    <location>
        <begin position="230"/>
        <end position="249"/>
    </location>
</feature>
<protein>
    <submittedName>
        <fullName evidence="2">Uncharacterized protein</fullName>
    </submittedName>
</protein>
<evidence type="ECO:0000313" key="2">
    <source>
        <dbReference type="EMBL" id="AFY87313.1"/>
    </source>
</evidence>
<dbReference type="Proteomes" id="UP000010384">
    <property type="component" value="Chromosome"/>
</dbReference>
<feature type="compositionally biased region" description="Low complexity" evidence="1">
    <location>
        <begin position="284"/>
        <end position="310"/>
    </location>
</feature>
<gene>
    <name evidence="2" type="ORF">Chro_1797</name>
</gene>
<feature type="compositionally biased region" description="Polar residues" evidence="1">
    <location>
        <begin position="274"/>
        <end position="283"/>
    </location>
</feature>
<dbReference type="PATRIC" id="fig|251229.3.peg.2124"/>
<dbReference type="HOGENOM" id="CLU_896293_0_0_3"/>
<dbReference type="InParanoid" id="K9TY62"/>
<dbReference type="EMBL" id="CP003597">
    <property type="protein sequence ID" value="AFY87313.1"/>
    <property type="molecule type" value="Genomic_DNA"/>
</dbReference>